<dbReference type="Proteomes" id="UP000265000">
    <property type="component" value="Unplaced"/>
</dbReference>
<dbReference type="GeneTree" id="ENSGT01010000222540"/>
<reference evidence="1" key="2">
    <citation type="submission" date="2025-09" db="UniProtKB">
        <authorList>
            <consortium name="Ensembl"/>
        </authorList>
    </citation>
    <scope>IDENTIFICATION</scope>
</reference>
<proteinExistence type="predicted"/>
<protein>
    <submittedName>
        <fullName evidence="1">Uncharacterized protein</fullName>
    </submittedName>
</protein>
<keyword evidence="2" id="KW-1185">Reference proteome</keyword>
<evidence type="ECO:0000313" key="2">
    <source>
        <dbReference type="Proteomes" id="UP000265000"/>
    </source>
</evidence>
<dbReference type="AlphaFoldDB" id="A0A3Q2UN23"/>
<sequence>MDKSELGLDQTHSLMTIIPKDVRISEVEETLGTIKSLGRVRVRGRNFSARLNRRMVLCEPQLGLPPTCVQTSGAQRTSYNPHREEIV</sequence>
<accession>A0A3Q2UN23</accession>
<reference evidence="1" key="1">
    <citation type="submission" date="2025-08" db="UniProtKB">
        <authorList>
            <consortium name="Ensembl"/>
        </authorList>
    </citation>
    <scope>IDENTIFICATION</scope>
</reference>
<organism evidence="1 2">
    <name type="scientific">Fundulus heteroclitus</name>
    <name type="common">Killifish</name>
    <name type="synonym">Mummichog</name>
    <dbReference type="NCBI Taxonomy" id="8078"/>
    <lineage>
        <taxon>Eukaryota</taxon>
        <taxon>Metazoa</taxon>
        <taxon>Chordata</taxon>
        <taxon>Craniata</taxon>
        <taxon>Vertebrata</taxon>
        <taxon>Euteleostomi</taxon>
        <taxon>Actinopterygii</taxon>
        <taxon>Neopterygii</taxon>
        <taxon>Teleostei</taxon>
        <taxon>Neoteleostei</taxon>
        <taxon>Acanthomorphata</taxon>
        <taxon>Ovalentaria</taxon>
        <taxon>Atherinomorphae</taxon>
        <taxon>Cyprinodontiformes</taxon>
        <taxon>Fundulidae</taxon>
        <taxon>Fundulus</taxon>
    </lineage>
</organism>
<evidence type="ECO:0000313" key="1">
    <source>
        <dbReference type="Ensembl" id="ENSFHEP00000033105.1"/>
    </source>
</evidence>
<dbReference type="Ensembl" id="ENSFHET00000027109.1">
    <property type="protein sequence ID" value="ENSFHEP00000033105.1"/>
    <property type="gene ID" value="ENSFHEG00000020020.1"/>
</dbReference>
<name>A0A3Q2UN23_FUNHE</name>
<dbReference type="STRING" id="8078.ENSFHEP00000033105"/>